<sequence>MMASYGAE</sequence>
<protein>
    <submittedName>
        <fullName evidence="1">Uncharacterized protein</fullName>
    </submittedName>
</protein>
<reference evidence="1" key="2">
    <citation type="journal article" date="2015" name="Fish Shellfish Immunol.">
        <title>Early steps in the European eel (Anguilla anguilla)-Vibrio vulnificus interaction in the gills: Role of the RtxA13 toxin.</title>
        <authorList>
            <person name="Callol A."/>
            <person name="Pajuelo D."/>
            <person name="Ebbesson L."/>
            <person name="Teles M."/>
            <person name="MacKenzie S."/>
            <person name="Amaro C."/>
        </authorList>
    </citation>
    <scope>NUCLEOTIDE SEQUENCE</scope>
</reference>
<proteinExistence type="predicted"/>
<organism evidence="1">
    <name type="scientific">Anguilla anguilla</name>
    <name type="common">European freshwater eel</name>
    <name type="synonym">Muraena anguilla</name>
    <dbReference type="NCBI Taxonomy" id="7936"/>
    <lineage>
        <taxon>Eukaryota</taxon>
        <taxon>Metazoa</taxon>
        <taxon>Chordata</taxon>
        <taxon>Craniata</taxon>
        <taxon>Vertebrata</taxon>
        <taxon>Euteleostomi</taxon>
        <taxon>Actinopterygii</taxon>
        <taxon>Neopterygii</taxon>
        <taxon>Teleostei</taxon>
        <taxon>Anguilliformes</taxon>
        <taxon>Anguillidae</taxon>
        <taxon>Anguilla</taxon>
    </lineage>
</organism>
<accession>A0A0E9UYB4</accession>
<name>A0A0E9UYB4_ANGAN</name>
<dbReference type="EMBL" id="GBXM01038604">
    <property type="protein sequence ID" value="JAH69973.1"/>
    <property type="molecule type" value="Transcribed_RNA"/>
</dbReference>
<evidence type="ECO:0000313" key="1">
    <source>
        <dbReference type="EMBL" id="JAH69973.1"/>
    </source>
</evidence>
<reference evidence="1" key="1">
    <citation type="submission" date="2014-11" db="EMBL/GenBank/DDBJ databases">
        <authorList>
            <person name="Amaro Gonzalez C."/>
        </authorList>
    </citation>
    <scope>NUCLEOTIDE SEQUENCE</scope>
</reference>